<keyword evidence="2" id="KW-1185">Reference proteome</keyword>
<dbReference type="Gene3D" id="1.20.120.330">
    <property type="entry name" value="Nucleotidyltransferases domain 2"/>
    <property type="match status" value="1"/>
</dbReference>
<reference evidence="2" key="1">
    <citation type="submission" date="2017-02" db="EMBL/GenBank/DDBJ databases">
        <authorList>
            <person name="Varghese N."/>
            <person name="Submissions S."/>
        </authorList>
    </citation>
    <scope>NUCLEOTIDE SEQUENCE [LARGE SCALE GENOMIC DNA]</scope>
    <source>
        <strain evidence="2">ATCC 27094</strain>
    </source>
</reference>
<evidence type="ECO:0000313" key="1">
    <source>
        <dbReference type="EMBL" id="SJZ30979.1"/>
    </source>
</evidence>
<protein>
    <recommendedName>
        <fullName evidence="3">Mannitol repressor</fullName>
    </recommendedName>
</protein>
<evidence type="ECO:0008006" key="3">
    <source>
        <dbReference type="Google" id="ProtNLM"/>
    </source>
</evidence>
<dbReference type="PANTHER" id="PTHR37941">
    <property type="entry name" value="FUMARASE E-RELATED"/>
    <property type="match status" value="1"/>
</dbReference>
<organism evidence="1 2">
    <name type="scientific">Enhydrobacter aerosaccus</name>
    <dbReference type="NCBI Taxonomy" id="225324"/>
    <lineage>
        <taxon>Bacteria</taxon>
        <taxon>Pseudomonadati</taxon>
        <taxon>Pseudomonadota</taxon>
        <taxon>Alphaproteobacteria</taxon>
        <taxon>Hyphomicrobiales</taxon>
        <taxon>Enhydrobacter</taxon>
    </lineage>
</organism>
<name>A0A1T4JLE5_9HYPH</name>
<dbReference type="OrthoDB" id="291822at2"/>
<dbReference type="InterPro" id="IPR007761">
    <property type="entry name" value="MtlR-like"/>
</dbReference>
<dbReference type="STRING" id="225324.SAMN02745126_00107"/>
<dbReference type="SUPFAM" id="SSF158668">
    <property type="entry name" value="MtlR-like"/>
    <property type="match status" value="1"/>
</dbReference>
<dbReference type="PANTHER" id="PTHR37941:SF1">
    <property type="entry name" value="FUMARASE E-RELATED"/>
    <property type="match status" value="1"/>
</dbReference>
<dbReference type="GO" id="GO:0045892">
    <property type="term" value="P:negative regulation of DNA-templated transcription"/>
    <property type="evidence" value="ECO:0007669"/>
    <property type="project" value="TreeGrafter"/>
</dbReference>
<evidence type="ECO:0000313" key="2">
    <source>
        <dbReference type="Proteomes" id="UP000190092"/>
    </source>
</evidence>
<dbReference type="InterPro" id="IPR038026">
    <property type="entry name" value="MtlR-like_sf"/>
</dbReference>
<proteinExistence type="predicted"/>
<sequence>MVEEAHVIAGKDLDRYWQRRDALEEFHKLFNEQGVVDERAIAIVGVTFLDSILEHTLINFMIDDEKEVSKLLGLDRPLGTFSSRVTAAYCLGLICKTVRDDLRIVGRIRNKFAHELQASFDLEPLRGWCLSLRWHEFSMMMKAPSDATPRDIFKVGVNQLICYLDGLAGVARLERRKIRADDKDGPTLLR</sequence>
<gene>
    <name evidence="1" type="ORF">SAMN02745126_00107</name>
</gene>
<accession>A0A1T4JLE5</accession>
<dbReference type="EMBL" id="FUWJ01000001">
    <property type="protein sequence ID" value="SJZ30979.1"/>
    <property type="molecule type" value="Genomic_DNA"/>
</dbReference>
<dbReference type="Proteomes" id="UP000190092">
    <property type="component" value="Unassembled WGS sequence"/>
</dbReference>
<dbReference type="AlphaFoldDB" id="A0A1T4JLE5"/>